<keyword evidence="1" id="KW-0812">Transmembrane</keyword>
<evidence type="ECO:0000256" key="1">
    <source>
        <dbReference type="SAM" id="Phobius"/>
    </source>
</evidence>
<accession>A0ABP1SAU1</accession>
<keyword evidence="1" id="KW-1133">Transmembrane helix</keyword>
<dbReference type="EMBL" id="CAXLJM020000183">
    <property type="protein sequence ID" value="CAL8149005.1"/>
    <property type="molecule type" value="Genomic_DNA"/>
</dbReference>
<evidence type="ECO:0000313" key="4">
    <source>
        <dbReference type="Proteomes" id="UP001642540"/>
    </source>
</evidence>
<keyword evidence="4" id="KW-1185">Reference proteome</keyword>
<evidence type="ECO:0008006" key="5">
    <source>
        <dbReference type="Google" id="ProtNLM"/>
    </source>
</evidence>
<organism evidence="3 4">
    <name type="scientific">Orchesella dallaii</name>
    <dbReference type="NCBI Taxonomy" id="48710"/>
    <lineage>
        <taxon>Eukaryota</taxon>
        <taxon>Metazoa</taxon>
        <taxon>Ecdysozoa</taxon>
        <taxon>Arthropoda</taxon>
        <taxon>Hexapoda</taxon>
        <taxon>Collembola</taxon>
        <taxon>Entomobryomorpha</taxon>
        <taxon>Entomobryoidea</taxon>
        <taxon>Orchesellidae</taxon>
        <taxon>Orchesellinae</taxon>
        <taxon>Orchesella</taxon>
    </lineage>
</organism>
<keyword evidence="1" id="KW-0472">Membrane</keyword>
<dbReference type="EMBL" id="CAXLJM020000183">
    <property type="protein sequence ID" value="CAL8148996.1"/>
    <property type="molecule type" value="Genomic_DNA"/>
</dbReference>
<gene>
    <name evidence="2" type="ORF">ODALV1_LOCUS31597</name>
    <name evidence="3" type="ORF">ODALV1_LOCUS31600</name>
</gene>
<feature type="transmembrane region" description="Helical" evidence="1">
    <location>
        <begin position="98"/>
        <end position="118"/>
    </location>
</feature>
<reference evidence="3 4" key="1">
    <citation type="submission" date="2024-08" db="EMBL/GenBank/DDBJ databases">
        <authorList>
            <person name="Cucini C."/>
            <person name="Frati F."/>
        </authorList>
    </citation>
    <scope>NUCLEOTIDE SEQUENCE [LARGE SCALE GENOMIC DNA]</scope>
</reference>
<evidence type="ECO:0000313" key="2">
    <source>
        <dbReference type="EMBL" id="CAL8148996.1"/>
    </source>
</evidence>
<comment type="caution">
    <text evidence="3">The sequence shown here is derived from an EMBL/GenBank/DDBJ whole genome shotgun (WGS) entry which is preliminary data.</text>
</comment>
<evidence type="ECO:0000313" key="3">
    <source>
        <dbReference type="EMBL" id="CAL8149005.1"/>
    </source>
</evidence>
<dbReference type="Proteomes" id="UP001642540">
    <property type="component" value="Unassembled WGS sequence"/>
</dbReference>
<feature type="transmembrane region" description="Helical" evidence="1">
    <location>
        <begin position="67"/>
        <end position="86"/>
    </location>
</feature>
<proteinExistence type="predicted"/>
<feature type="transmembrane region" description="Helical" evidence="1">
    <location>
        <begin position="163"/>
        <end position="183"/>
    </location>
</feature>
<protein>
    <recommendedName>
        <fullName evidence="5">WAT1-related protein</fullName>
    </recommendedName>
</protein>
<feature type="transmembrane region" description="Helical" evidence="1">
    <location>
        <begin position="130"/>
        <end position="151"/>
    </location>
</feature>
<sequence length="222" mass="24866">MSFWNKVFDYMCGYKYLFNEREHINENVVHTVDVEEHLDTRNQDSSVSISVELEPSSQVPNSKLPHIGVVCTFLASLLFAISNLILKKLKYPAPKLQFYKFITSNISMAPFFICTICYRRTNAFKIPSKSPYLIALLLIQGVVGACLATFIPCGVEYFSIPDPSFIVSGLPMFINFFVFIFTVEKNFGKVFCLTIGLVIGGIGCLYEVEGLCCSEALSKALS</sequence>
<name>A0ABP1SAU1_9HEXA</name>
<feature type="transmembrane region" description="Helical" evidence="1">
    <location>
        <begin position="190"/>
        <end position="208"/>
    </location>
</feature>